<reference evidence="1 2" key="1">
    <citation type="journal article" date="2016" name="Nat. Commun.">
        <title>Thousands of microbial genomes shed light on interconnected biogeochemical processes in an aquifer system.</title>
        <authorList>
            <person name="Anantharaman K."/>
            <person name="Brown C.T."/>
            <person name="Hug L.A."/>
            <person name="Sharon I."/>
            <person name="Castelle C.J."/>
            <person name="Probst A.J."/>
            <person name="Thomas B.C."/>
            <person name="Singh A."/>
            <person name="Wilkins M.J."/>
            <person name="Karaoz U."/>
            <person name="Brodie E.L."/>
            <person name="Williams K.H."/>
            <person name="Hubbard S.S."/>
            <person name="Banfield J.F."/>
        </authorList>
    </citation>
    <scope>NUCLEOTIDE SEQUENCE [LARGE SCALE GENOMIC DNA]</scope>
</reference>
<comment type="caution">
    <text evidence="1">The sequence shown here is derived from an EMBL/GenBank/DDBJ whole genome shotgun (WGS) entry which is preliminary data.</text>
</comment>
<proteinExistence type="predicted"/>
<gene>
    <name evidence="1" type="ORF">A3H53_03955</name>
</gene>
<name>A0A1F6XVY1_9BACT</name>
<organism evidence="1 2">
    <name type="scientific">Candidatus Nomurabacteria bacterium RIFCSPLOWO2_02_FULL_40_10</name>
    <dbReference type="NCBI Taxonomy" id="1801786"/>
    <lineage>
        <taxon>Bacteria</taxon>
        <taxon>Candidatus Nomuraibacteriota</taxon>
    </lineage>
</organism>
<accession>A0A1F6XVY1</accession>
<evidence type="ECO:0000313" key="2">
    <source>
        <dbReference type="Proteomes" id="UP000176479"/>
    </source>
</evidence>
<dbReference type="AlphaFoldDB" id="A0A1F6XVY1"/>
<dbReference type="EMBL" id="MFVK01000039">
    <property type="protein sequence ID" value="OGI98264.1"/>
    <property type="molecule type" value="Genomic_DNA"/>
</dbReference>
<protein>
    <submittedName>
        <fullName evidence="1">Uncharacterized protein</fullName>
    </submittedName>
</protein>
<evidence type="ECO:0000313" key="1">
    <source>
        <dbReference type="EMBL" id="OGI98264.1"/>
    </source>
</evidence>
<sequence length="86" mass="9624">MEINMDDVLNYKGTPFWKGEIKKAGVENEIGPFDSIMSWKNPPGPNSGYGEPILQDVILDGKKTDIYRANVGKDDTEHSIYLHVKG</sequence>
<dbReference type="Proteomes" id="UP000176479">
    <property type="component" value="Unassembled WGS sequence"/>
</dbReference>